<dbReference type="EMBL" id="JBIALX010000019">
    <property type="protein sequence ID" value="MFF0457830.1"/>
    <property type="molecule type" value="Genomic_DNA"/>
</dbReference>
<reference evidence="1 2" key="1">
    <citation type="submission" date="2024-10" db="EMBL/GenBank/DDBJ databases">
        <title>The Natural Products Discovery Center: Release of the First 8490 Sequenced Strains for Exploring Actinobacteria Biosynthetic Diversity.</title>
        <authorList>
            <person name="Kalkreuter E."/>
            <person name="Kautsar S.A."/>
            <person name="Yang D."/>
            <person name="Bader C.D."/>
            <person name="Teijaro C.N."/>
            <person name="Fluegel L."/>
            <person name="Davis C.M."/>
            <person name="Simpson J.R."/>
            <person name="Lauterbach L."/>
            <person name="Steele A.D."/>
            <person name="Gui C."/>
            <person name="Meng S."/>
            <person name="Li G."/>
            <person name="Viehrig K."/>
            <person name="Ye F."/>
            <person name="Su P."/>
            <person name="Kiefer A.F."/>
            <person name="Nichols A."/>
            <person name="Cepeda A.J."/>
            <person name="Yan W."/>
            <person name="Fan B."/>
            <person name="Jiang Y."/>
            <person name="Adhikari A."/>
            <person name="Zheng C.-J."/>
            <person name="Schuster L."/>
            <person name="Cowan T.M."/>
            <person name="Smanski M.J."/>
            <person name="Chevrette M.G."/>
            <person name="De Carvalho L.P.S."/>
            <person name="Shen B."/>
        </authorList>
    </citation>
    <scope>NUCLEOTIDE SEQUENCE [LARGE SCALE GENOMIC DNA]</scope>
    <source>
        <strain evidence="1 2">NPDC004550</strain>
    </source>
</reference>
<accession>A0ABW6NRR6</accession>
<dbReference type="InterPro" id="IPR008772">
    <property type="entry name" value="Phosphonate_metab_PhnH"/>
</dbReference>
<dbReference type="SUPFAM" id="SSF159709">
    <property type="entry name" value="PhnH-like"/>
    <property type="match status" value="1"/>
</dbReference>
<protein>
    <submittedName>
        <fullName evidence="1">Phosphonate C-P lyase system protein PhnH</fullName>
    </submittedName>
</protein>
<comment type="caution">
    <text evidence="1">The sequence shown here is derived from an EMBL/GenBank/DDBJ whole genome shotgun (WGS) entry which is preliminary data.</text>
</comment>
<organism evidence="1 2">
    <name type="scientific">Nocardia africana</name>
    <dbReference type="NCBI Taxonomy" id="134964"/>
    <lineage>
        <taxon>Bacteria</taxon>
        <taxon>Bacillati</taxon>
        <taxon>Actinomycetota</taxon>
        <taxon>Actinomycetes</taxon>
        <taxon>Mycobacteriales</taxon>
        <taxon>Nocardiaceae</taxon>
        <taxon>Nocardia</taxon>
    </lineage>
</organism>
<keyword evidence="1" id="KW-0456">Lyase</keyword>
<sequence length="212" mass="21914">MTRPLDSGHDLVGIGSEHSGEIFRALLMAAAQPGQLLRLPATVPAGSGPAVVLAALAHRDAGIAVHPGSDPHARELIEQIIDHTGARLSSLDNADFAAVFPGLDEPTVRRLRVGTASDPALGAQIFVGCRSLRSVDASSSIDVDVCLNLSGPGVDGHRLIGVTGLDPAGVARRNAACAEFPEGFDLWLVDNDGLICGLPRSTRIELVAEGAI</sequence>
<dbReference type="Gene3D" id="3.40.50.11310">
    <property type="entry name" value="Bacterial phosphonate metabolism protein PhnH"/>
    <property type="match status" value="1"/>
</dbReference>
<name>A0ABW6NRR6_9NOCA</name>
<keyword evidence="2" id="KW-1185">Reference proteome</keyword>
<evidence type="ECO:0000313" key="1">
    <source>
        <dbReference type="EMBL" id="MFF0457830.1"/>
    </source>
</evidence>
<dbReference type="NCBIfam" id="TIGR03292">
    <property type="entry name" value="PhnH_redo"/>
    <property type="match status" value="1"/>
</dbReference>
<dbReference type="GO" id="GO:0016829">
    <property type="term" value="F:lyase activity"/>
    <property type="evidence" value="ECO:0007669"/>
    <property type="project" value="UniProtKB-KW"/>
</dbReference>
<dbReference type="Pfam" id="PF05845">
    <property type="entry name" value="PhnH"/>
    <property type="match status" value="1"/>
</dbReference>
<dbReference type="RefSeq" id="WP_387255160.1">
    <property type="nucleotide sequence ID" value="NZ_JBIALX010000019.1"/>
</dbReference>
<dbReference type="InterPro" id="IPR038058">
    <property type="entry name" value="PhnH-like_sp"/>
</dbReference>
<evidence type="ECO:0000313" key="2">
    <source>
        <dbReference type="Proteomes" id="UP001601521"/>
    </source>
</evidence>
<proteinExistence type="predicted"/>
<dbReference type="Proteomes" id="UP001601521">
    <property type="component" value="Unassembled WGS sequence"/>
</dbReference>
<gene>
    <name evidence="1" type="primary">phnH</name>
    <name evidence="1" type="ORF">ACFYTH_31105</name>
</gene>